<feature type="binding site" evidence="21">
    <location>
        <position position="178"/>
    </location>
    <ligand>
        <name>ATP</name>
        <dbReference type="ChEBI" id="CHEBI:30616"/>
    </ligand>
</feature>
<comment type="function">
    <text evidence="19">Catalyzes the reversible ATP-dependent phosphorylation of mevalonate 5-phosphate to produce mevalonate diphosphate and ADP, a key step in the mevalonic acid mediated biosynthesis of isopentenyl diphosphate and other polyisoprenoid metabolites.</text>
</comment>
<comment type="subcellular location">
    <subcellularLocation>
        <location evidence="1 20">Cytoplasm</location>
        <location evidence="1 20">Cytosol</location>
    </subcellularLocation>
</comment>
<keyword evidence="23" id="KW-1185">Reference proteome</keyword>
<evidence type="ECO:0000256" key="6">
    <source>
        <dbReference type="ARBA" id="ARBA00022548"/>
    </source>
</evidence>
<dbReference type="FunFam" id="3.40.50.300:FF:001026">
    <property type="entry name" value="Phosphomevalonate kinase"/>
    <property type="match status" value="1"/>
</dbReference>
<comment type="caution">
    <text evidence="22">The sequence shown here is derived from an EMBL/GenBank/DDBJ whole genome shotgun (WGS) entry which is preliminary data.</text>
</comment>
<evidence type="ECO:0000256" key="12">
    <source>
        <dbReference type="ARBA" id="ARBA00022955"/>
    </source>
</evidence>
<keyword evidence="7 20" id="KW-0808">Transferase</keyword>
<evidence type="ECO:0000256" key="4">
    <source>
        <dbReference type="ARBA" id="ARBA00022490"/>
    </source>
</evidence>
<sequence>MTSIQPKIILLFSGKRKSGKDYVTDLMQRRLTAEMCCILRLSAPLKQQFAKDHNLNYEELLGCGQYKESFRADMIRWGEMKRQQDSGFFCRLAIQQATQPIWIISDCRRISDVQWFRETFPDRTKCIRVEASEQIRSQRGWNFTPGIDDAESECGLDEGMKFDWIIGNDGEGEILNKQLDELQASVASQLDLNSQQNIQPDS</sequence>
<comment type="pathway">
    <text evidence="2 20">Isoprenoid biosynthesis; isopentenyl diphosphate biosynthesis via mevalonate pathway; isopentenyl diphosphate from (R)-mevalonate: step 2/3.</text>
</comment>
<evidence type="ECO:0000256" key="13">
    <source>
        <dbReference type="ARBA" id="ARBA00023011"/>
    </source>
</evidence>
<evidence type="ECO:0000256" key="2">
    <source>
        <dbReference type="ARBA" id="ARBA00005017"/>
    </source>
</evidence>
<keyword evidence="9 20" id="KW-0418">Kinase</keyword>
<evidence type="ECO:0000313" key="22">
    <source>
        <dbReference type="EMBL" id="TRY71257.1"/>
    </source>
</evidence>
<dbReference type="AlphaFoldDB" id="A0A553P0P8"/>
<protein>
    <recommendedName>
        <fullName evidence="17 20">Phosphomevalonate kinase</fullName>
        <shortName evidence="20">PMKase</shortName>
        <ecNumber evidence="3 20">2.7.4.2</ecNumber>
    </recommendedName>
</protein>
<keyword evidence="12 20" id="KW-0752">Steroid biosynthesis</keyword>
<keyword evidence="4 20" id="KW-0963">Cytoplasm</keyword>
<dbReference type="UniPathway" id="UPA00057">
    <property type="reaction ID" value="UER00099"/>
</dbReference>
<dbReference type="InterPro" id="IPR005919">
    <property type="entry name" value="Pmev_kin_anim"/>
</dbReference>
<gene>
    <name evidence="22" type="ORF">DNTS_006987</name>
</gene>
<dbReference type="EMBL" id="SRMA01026768">
    <property type="protein sequence ID" value="TRY71257.1"/>
    <property type="molecule type" value="Genomic_DNA"/>
</dbReference>
<dbReference type="OrthoDB" id="2401875at2759"/>
<dbReference type="PANTHER" id="PTHR13101">
    <property type="entry name" value="PHOSPHOMEVALONATE KINASE"/>
    <property type="match status" value="1"/>
</dbReference>
<dbReference type="Proteomes" id="UP000316079">
    <property type="component" value="Unassembled WGS sequence"/>
</dbReference>
<dbReference type="GO" id="GO:0005829">
    <property type="term" value="C:cytosol"/>
    <property type="evidence" value="ECO:0007669"/>
    <property type="project" value="UniProtKB-SubCell"/>
</dbReference>
<evidence type="ECO:0000256" key="8">
    <source>
        <dbReference type="ARBA" id="ARBA00022741"/>
    </source>
</evidence>
<dbReference type="InterPro" id="IPR027417">
    <property type="entry name" value="P-loop_NTPase"/>
</dbReference>
<reference evidence="22 23" key="1">
    <citation type="journal article" date="2019" name="Sci. Data">
        <title>Hybrid genome assembly and annotation of Danionella translucida.</title>
        <authorList>
            <person name="Kadobianskyi M."/>
            <person name="Schulze L."/>
            <person name="Schuelke M."/>
            <person name="Judkewitz B."/>
        </authorList>
    </citation>
    <scope>NUCLEOTIDE SEQUENCE [LARGE SCALE GENOMIC DNA]</scope>
    <source>
        <strain evidence="22 23">Bolton</strain>
    </source>
</reference>
<keyword evidence="6 20" id="KW-0153">Cholesterol metabolism</keyword>
<proteinExistence type="predicted"/>
<evidence type="ECO:0000256" key="20">
    <source>
        <dbReference type="PIRNR" id="PIRNR036639"/>
    </source>
</evidence>
<evidence type="ECO:0000256" key="18">
    <source>
        <dbReference type="ARBA" id="ARBA00051752"/>
    </source>
</evidence>
<evidence type="ECO:0000256" key="14">
    <source>
        <dbReference type="ARBA" id="ARBA00023098"/>
    </source>
</evidence>
<evidence type="ECO:0000256" key="5">
    <source>
        <dbReference type="ARBA" id="ARBA00022516"/>
    </source>
</evidence>
<keyword evidence="16 20" id="KW-0753">Steroid metabolism</keyword>
<dbReference type="GO" id="GO:0006695">
    <property type="term" value="P:cholesterol biosynthetic process"/>
    <property type="evidence" value="ECO:0007669"/>
    <property type="project" value="UniProtKB-UniRule"/>
</dbReference>
<dbReference type="EC" id="2.7.4.2" evidence="3 20"/>
<dbReference type="Gene3D" id="3.40.50.300">
    <property type="entry name" value="P-loop containing nucleotide triphosphate hydrolases"/>
    <property type="match status" value="1"/>
</dbReference>
<keyword evidence="11 20" id="KW-0067">ATP-binding</keyword>
<feature type="binding site" evidence="21">
    <location>
        <begin position="15"/>
        <end position="21"/>
    </location>
    <ligand>
        <name>ATP</name>
        <dbReference type="ChEBI" id="CHEBI:30616"/>
    </ligand>
</feature>
<dbReference type="STRING" id="623744.A0A553P0P8"/>
<evidence type="ECO:0000256" key="15">
    <source>
        <dbReference type="ARBA" id="ARBA00023166"/>
    </source>
</evidence>
<dbReference type="NCBIfam" id="TIGR01223">
    <property type="entry name" value="Pmev_kin_anim"/>
    <property type="match status" value="1"/>
</dbReference>
<dbReference type="Pfam" id="PF04275">
    <property type="entry name" value="P-mevalo_kinase"/>
    <property type="match status" value="1"/>
</dbReference>
<feature type="binding site" evidence="21">
    <location>
        <position position="168"/>
    </location>
    <ligand>
        <name>substrate</name>
    </ligand>
</feature>
<evidence type="ECO:0000256" key="11">
    <source>
        <dbReference type="ARBA" id="ARBA00022840"/>
    </source>
</evidence>
<keyword evidence="8 20" id="KW-0547">Nucleotide-binding</keyword>
<evidence type="ECO:0000313" key="23">
    <source>
        <dbReference type="Proteomes" id="UP000316079"/>
    </source>
</evidence>
<evidence type="ECO:0000256" key="16">
    <source>
        <dbReference type="ARBA" id="ARBA00023221"/>
    </source>
</evidence>
<keyword evidence="10 20" id="KW-0152">Cholesterol biosynthesis</keyword>
<accession>A0A553P0P8</accession>
<evidence type="ECO:0000256" key="3">
    <source>
        <dbReference type="ARBA" id="ARBA00012958"/>
    </source>
</evidence>
<keyword evidence="14 20" id="KW-0443">Lipid metabolism</keyword>
<keyword evidence="13 20" id="KW-0756">Sterol biosynthesis</keyword>
<evidence type="ECO:0000256" key="10">
    <source>
        <dbReference type="ARBA" id="ARBA00022778"/>
    </source>
</evidence>
<name>A0A553P0P8_9TELE</name>
<organism evidence="22 23">
    <name type="scientific">Danionella cerebrum</name>
    <dbReference type="NCBI Taxonomy" id="2873325"/>
    <lineage>
        <taxon>Eukaryota</taxon>
        <taxon>Metazoa</taxon>
        <taxon>Chordata</taxon>
        <taxon>Craniata</taxon>
        <taxon>Vertebrata</taxon>
        <taxon>Euteleostomi</taxon>
        <taxon>Actinopterygii</taxon>
        <taxon>Neopterygii</taxon>
        <taxon>Teleostei</taxon>
        <taxon>Ostariophysi</taxon>
        <taxon>Cypriniformes</taxon>
        <taxon>Danionidae</taxon>
        <taxon>Danioninae</taxon>
        <taxon>Danionella</taxon>
    </lineage>
</organism>
<dbReference type="GO" id="GO:0019287">
    <property type="term" value="P:isopentenyl diphosphate biosynthetic process, mevalonate pathway"/>
    <property type="evidence" value="ECO:0007669"/>
    <property type="project" value="UniProtKB-UniRule"/>
</dbReference>
<keyword evidence="5 20" id="KW-0444">Lipid biosynthesis</keyword>
<evidence type="ECO:0000256" key="1">
    <source>
        <dbReference type="ARBA" id="ARBA00004514"/>
    </source>
</evidence>
<dbReference type="GO" id="GO:0005524">
    <property type="term" value="F:ATP binding"/>
    <property type="evidence" value="ECO:0007669"/>
    <property type="project" value="UniProtKB-UniRule"/>
</dbReference>
<dbReference type="SUPFAM" id="SSF52540">
    <property type="entry name" value="P-loop containing nucleoside triphosphate hydrolases"/>
    <property type="match status" value="1"/>
</dbReference>
<dbReference type="GO" id="GO:0004631">
    <property type="term" value="F:phosphomevalonate kinase activity"/>
    <property type="evidence" value="ECO:0007669"/>
    <property type="project" value="UniProtKB-UniRule"/>
</dbReference>
<evidence type="ECO:0000256" key="19">
    <source>
        <dbReference type="ARBA" id="ARBA00057619"/>
    </source>
</evidence>
<evidence type="ECO:0000256" key="17">
    <source>
        <dbReference type="ARBA" id="ARBA00034549"/>
    </source>
</evidence>
<evidence type="ECO:0000256" key="9">
    <source>
        <dbReference type="ARBA" id="ARBA00022777"/>
    </source>
</evidence>
<dbReference type="PANTHER" id="PTHR13101:SF1">
    <property type="entry name" value="PHOSPHOMEVALONATE KINASE"/>
    <property type="match status" value="1"/>
</dbReference>
<feature type="binding site" evidence="21">
    <location>
        <position position="139"/>
    </location>
    <ligand>
        <name>ATP</name>
        <dbReference type="ChEBI" id="CHEBI:30616"/>
    </ligand>
</feature>
<evidence type="ECO:0000256" key="21">
    <source>
        <dbReference type="PIRSR" id="PIRSR036639-1"/>
    </source>
</evidence>
<comment type="catalytic activity">
    <reaction evidence="18">
        <text>(R)-5-phosphomevalonate + ATP = (R)-5-diphosphomevalonate + ADP</text>
        <dbReference type="Rhea" id="RHEA:16341"/>
        <dbReference type="ChEBI" id="CHEBI:30616"/>
        <dbReference type="ChEBI" id="CHEBI:57557"/>
        <dbReference type="ChEBI" id="CHEBI:58146"/>
        <dbReference type="ChEBI" id="CHEBI:456216"/>
        <dbReference type="EC" id="2.7.4.2"/>
    </reaction>
    <physiologicalReaction direction="left-to-right" evidence="18">
        <dbReference type="Rhea" id="RHEA:16342"/>
    </physiologicalReaction>
    <physiologicalReaction direction="right-to-left" evidence="18">
        <dbReference type="Rhea" id="RHEA:16343"/>
    </physiologicalReaction>
</comment>
<keyword evidence="15 20" id="KW-1207">Sterol metabolism</keyword>
<dbReference type="PIRSF" id="PIRSF036639">
    <property type="entry name" value="PMK_anim"/>
    <property type="match status" value="1"/>
</dbReference>
<evidence type="ECO:0000256" key="7">
    <source>
        <dbReference type="ARBA" id="ARBA00022679"/>
    </source>
</evidence>